<dbReference type="InterPro" id="IPR014718">
    <property type="entry name" value="GH-type_carb-bd"/>
</dbReference>
<comment type="subunit">
    <text evidence="2">Monomer.</text>
</comment>
<dbReference type="EMBL" id="QLMA01000008">
    <property type="protein sequence ID" value="RAJ76596.1"/>
    <property type="molecule type" value="Genomic_DNA"/>
</dbReference>
<gene>
    <name evidence="7" type="ORF">CLV59_108115</name>
</gene>
<comment type="cofactor">
    <cofactor evidence="1">
        <name>Ca(2+)</name>
        <dbReference type="ChEBI" id="CHEBI:29108"/>
    </cofactor>
</comment>
<sequence>MYRLFLLLASLFTSIETIGQSAASLSSPDGKVIFRLAVTDSVIHYDVAYQQQPTITTSVLGVEGWQRGLKLQSVRKVAKDEWWKPVYGERNRIRDHYQALIFTFIKGGAPHATMQIEARAYNEGIAIRYTFPTSSSNKTMAVSQDLTEFSLPAGTKAWFTGRAQGAYQLLPMDKWPGEAERPLTLQLPNGIYAALAEAAVVDYCRTKFILHPTKPNTIACSMYDKVQLPVPFATPWRVIMLAAKATDLLQNDDLLLNLNAPCAIPQTAWIKPGKVMREMSLSTAGAKQLVDFAVKRHLQYIHFDAGWYGPEEDTASDATHVNVDPARNPVNDLNMQEVVQYAKQKRIGVWVYVNKKALGKQLDSILPLYEKWGIAGVKFGFVNVGSFEWTKWLHDAVKKCAKYHLMVDIHDEYRPTGFSRTYPNLLTQEGIRGNEEMPDATHNTVLPFTRFLCGAADYTICYYHRPELKKRLAATQNKNILKTTSVHQMALSVVYYSPLQFMYWYDKPEDSQDEPELDFFDRVPTVWEDTKVLAGEIGQYVTIARRNNNNWFVGSITNNDGRDTHIPCSFLTPGKKYRATIYYDDPSSPVRTKVSVRQVTVDANSVLDAHLLPSGGQAVFLTPIN</sequence>
<evidence type="ECO:0000256" key="2">
    <source>
        <dbReference type="ARBA" id="ARBA00011245"/>
    </source>
</evidence>
<dbReference type="PANTHER" id="PTHR35803:SF3">
    <property type="entry name" value="ALPHA-GLUCOSIDASE"/>
    <property type="match status" value="1"/>
</dbReference>
<dbReference type="InterPro" id="IPR029486">
    <property type="entry name" value="GH97_N"/>
</dbReference>
<evidence type="ECO:0000256" key="3">
    <source>
        <dbReference type="ARBA" id="ARBA00022837"/>
    </source>
</evidence>
<dbReference type="Gene3D" id="3.20.20.70">
    <property type="entry name" value="Aldolase class I"/>
    <property type="match status" value="1"/>
</dbReference>
<dbReference type="InterPro" id="IPR013785">
    <property type="entry name" value="Aldolase_TIM"/>
</dbReference>
<evidence type="ECO:0000259" key="4">
    <source>
        <dbReference type="Pfam" id="PF10566"/>
    </source>
</evidence>
<dbReference type="Pfam" id="PF14509">
    <property type="entry name" value="GH97_C"/>
    <property type="match status" value="1"/>
</dbReference>
<name>A0A327VQ78_9BACT</name>
<dbReference type="InterPro" id="IPR017853">
    <property type="entry name" value="GH"/>
</dbReference>
<dbReference type="Pfam" id="PF14508">
    <property type="entry name" value="GH97_N"/>
    <property type="match status" value="1"/>
</dbReference>
<evidence type="ECO:0000259" key="5">
    <source>
        <dbReference type="Pfam" id="PF14508"/>
    </source>
</evidence>
<dbReference type="Proteomes" id="UP000249819">
    <property type="component" value="Unassembled WGS sequence"/>
</dbReference>
<dbReference type="SUPFAM" id="SSF51445">
    <property type="entry name" value="(Trans)glycosidases"/>
    <property type="match status" value="1"/>
</dbReference>
<comment type="caution">
    <text evidence="7">The sequence shown here is derived from an EMBL/GenBank/DDBJ whole genome shotgun (WGS) entry which is preliminary data.</text>
</comment>
<feature type="domain" description="Glycosyl-hydrolase 97 N-terminal" evidence="5">
    <location>
        <begin position="25"/>
        <end position="261"/>
    </location>
</feature>
<dbReference type="Pfam" id="PF10566">
    <property type="entry name" value="Glyco_hydro_97"/>
    <property type="match status" value="1"/>
</dbReference>
<feature type="domain" description="Glycosyl-hydrolase 97 catalytic" evidence="4">
    <location>
        <begin position="277"/>
        <end position="431"/>
    </location>
</feature>
<dbReference type="PANTHER" id="PTHR35803">
    <property type="entry name" value="GLUCAN 1,4-ALPHA-GLUCOSIDASE SUSB-RELATED"/>
    <property type="match status" value="1"/>
</dbReference>
<dbReference type="InterPro" id="IPR029483">
    <property type="entry name" value="GH97_C"/>
</dbReference>
<dbReference type="InterPro" id="IPR019563">
    <property type="entry name" value="GH97_catalytic"/>
</dbReference>
<organism evidence="7 8">
    <name type="scientific">Chitinophaga dinghuensis</name>
    <dbReference type="NCBI Taxonomy" id="1539050"/>
    <lineage>
        <taxon>Bacteria</taxon>
        <taxon>Pseudomonadati</taxon>
        <taxon>Bacteroidota</taxon>
        <taxon>Chitinophagia</taxon>
        <taxon>Chitinophagales</taxon>
        <taxon>Chitinophagaceae</taxon>
        <taxon>Chitinophaga</taxon>
    </lineage>
</organism>
<feature type="domain" description="Glycosyl-hydrolase 97 C-terminal oligomerisation" evidence="6">
    <location>
        <begin position="526"/>
        <end position="621"/>
    </location>
</feature>
<keyword evidence="3" id="KW-0106">Calcium</keyword>
<keyword evidence="8" id="KW-1185">Reference proteome</keyword>
<dbReference type="RefSeq" id="WP_111594321.1">
    <property type="nucleotide sequence ID" value="NZ_QLMA01000008.1"/>
</dbReference>
<evidence type="ECO:0000259" key="6">
    <source>
        <dbReference type="Pfam" id="PF14509"/>
    </source>
</evidence>
<reference evidence="7 8" key="1">
    <citation type="submission" date="2018-06" db="EMBL/GenBank/DDBJ databases">
        <title>Genomic Encyclopedia of Archaeal and Bacterial Type Strains, Phase II (KMG-II): from individual species to whole genera.</title>
        <authorList>
            <person name="Goeker M."/>
        </authorList>
    </citation>
    <scope>NUCLEOTIDE SEQUENCE [LARGE SCALE GENOMIC DNA]</scope>
    <source>
        <strain evidence="7 8">DSM 29821</strain>
    </source>
</reference>
<dbReference type="OrthoDB" id="57532at2"/>
<accession>A0A327VQ78</accession>
<protein>
    <submittedName>
        <fullName evidence="7">Alpha-glucosidase</fullName>
    </submittedName>
</protein>
<evidence type="ECO:0000313" key="7">
    <source>
        <dbReference type="EMBL" id="RAJ76596.1"/>
    </source>
</evidence>
<dbReference type="AlphaFoldDB" id="A0A327VQ78"/>
<dbReference type="InterPro" id="IPR052720">
    <property type="entry name" value="Glycosyl_hydrolase_97"/>
</dbReference>
<dbReference type="Gene3D" id="2.70.98.10">
    <property type="match status" value="1"/>
</dbReference>
<evidence type="ECO:0000313" key="8">
    <source>
        <dbReference type="Proteomes" id="UP000249819"/>
    </source>
</evidence>
<proteinExistence type="predicted"/>
<dbReference type="GO" id="GO:0030246">
    <property type="term" value="F:carbohydrate binding"/>
    <property type="evidence" value="ECO:0007669"/>
    <property type="project" value="InterPro"/>
</dbReference>
<evidence type="ECO:0000256" key="1">
    <source>
        <dbReference type="ARBA" id="ARBA00001913"/>
    </source>
</evidence>